<gene>
    <name evidence="1" type="ORF">NBO_53g0026</name>
</gene>
<keyword evidence="2" id="KW-1185">Reference proteome</keyword>
<protein>
    <submittedName>
        <fullName evidence="1">Ca2+ binding domain containing protein</fullName>
    </submittedName>
</protein>
<dbReference type="OrthoDB" id="26525at2759"/>
<evidence type="ECO:0000313" key="2">
    <source>
        <dbReference type="Proteomes" id="UP000016927"/>
    </source>
</evidence>
<dbReference type="HOGENOM" id="CLU_149442_1_0_1"/>
<dbReference type="EMBL" id="KB908961">
    <property type="protein sequence ID" value="EOB13902.1"/>
    <property type="molecule type" value="Genomic_DNA"/>
</dbReference>
<organism evidence="1 2">
    <name type="scientific">Nosema bombycis (strain CQ1 / CVCC 102059)</name>
    <name type="common">Microsporidian parasite</name>
    <name type="synonym">Pebrine of silkworm</name>
    <dbReference type="NCBI Taxonomy" id="578461"/>
    <lineage>
        <taxon>Eukaryota</taxon>
        <taxon>Fungi</taxon>
        <taxon>Fungi incertae sedis</taxon>
        <taxon>Microsporidia</taxon>
        <taxon>Nosematidae</taxon>
        <taxon>Nosema</taxon>
    </lineage>
</organism>
<reference evidence="1 2" key="1">
    <citation type="journal article" date="2013" name="BMC Genomics">
        <title>Comparative genomics of parasitic silkworm microsporidia reveal an association between genome expansion and host adaptation.</title>
        <authorList>
            <person name="Pan G."/>
            <person name="Xu J."/>
            <person name="Li T."/>
            <person name="Xia Q."/>
            <person name="Liu S.L."/>
            <person name="Zhang G."/>
            <person name="Li S."/>
            <person name="Li C."/>
            <person name="Liu H."/>
            <person name="Yang L."/>
            <person name="Liu T."/>
            <person name="Zhang X."/>
            <person name="Wu Z."/>
            <person name="Fan W."/>
            <person name="Dang X."/>
            <person name="Xiang H."/>
            <person name="Tao M."/>
            <person name="Li Y."/>
            <person name="Hu J."/>
            <person name="Li Z."/>
            <person name="Lin L."/>
            <person name="Luo J."/>
            <person name="Geng L."/>
            <person name="Wang L."/>
            <person name="Long M."/>
            <person name="Wan Y."/>
            <person name="He N."/>
            <person name="Zhang Z."/>
            <person name="Lu C."/>
            <person name="Keeling P.J."/>
            <person name="Wang J."/>
            <person name="Xiang Z."/>
            <person name="Zhou Z."/>
        </authorList>
    </citation>
    <scope>NUCLEOTIDE SEQUENCE [LARGE SCALE GENOMIC DNA]</scope>
    <source>
        <strain evidence="2">CQ1 / CVCC 102059</strain>
    </source>
</reference>
<dbReference type="Gene3D" id="1.10.238.10">
    <property type="entry name" value="EF-hand"/>
    <property type="match status" value="1"/>
</dbReference>
<dbReference type="SUPFAM" id="SSF47473">
    <property type="entry name" value="EF-hand"/>
    <property type="match status" value="1"/>
</dbReference>
<dbReference type="AlphaFoldDB" id="R0KUN1"/>
<name>R0KUN1_NOSB1</name>
<dbReference type="OMA" id="EMITYFN"/>
<evidence type="ECO:0000313" key="1">
    <source>
        <dbReference type="EMBL" id="EOB13902.1"/>
    </source>
</evidence>
<dbReference type="Proteomes" id="UP000016927">
    <property type="component" value="Unassembled WGS sequence"/>
</dbReference>
<accession>R0KUN1</accession>
<sequence>MEPNQFDIGNKKYLTYQEYVSYALSNYRTPLSKNETGNRIPYNKVNFKSNFYDYKSIFDFLSRNGDFIEFNSLKRSLKKLDLNVSDQEIRQLIEFYSNNGKISYNTFKKSFDKKELD</sequence>
<proteinExistence type="predicted"/>
<dbReference type="InterPro" id="IPR011992">
    <property type="entry name" value="EF-hand-dom_pair"/>
</dbReference>
<dbReference type="VEuPathDB" id="MicrosporidiaDB:NBO_53g0026"/>